<organism evidence="2">
    <name type="scientific">freshwater metagenome</name>
    <dbReference type="NCBI Taxonomy" id="449393"/>
    <lineage>
        <taxon>unclassified sequences</taxon>
        <taxon>metagenomes</taxon>
        <taxon>ecological metagenomes</taxon>
    </lineage>
</organism>
<feature type="transmembrane region" description="Helical" evidence="1">
    <location>
        <begin position="17"/>
        <end position="37"/>
    </location>
</feature>
<dbReference type="InterPro" id="IPR025443">
    <property type="entry name" value="DUF4307"/>
</dbReference>
<sequence>MDLDFNDRYGVRSSKSWITPAITFALIGGSWLIWAGLHHANPAIRSELISFNVTSEREIAIRYRVDRTDSNQVVICTLSARDQDKNVVGQIDETIAAGTSYSEQTTAIPARSTPFSAAIVRCRAK</sequence>
<keyword evidence="1" id="KW-0472">Membrane</keyword>
<name>A0A6J5ZG55_9ZZZZ</name>
<keyword evidence="1" id="KW-0812">Transmembrane</keyword>
<accession>A0A6J5ZG55</accession>
<reference evidence="2" key="1">
    <citation type="submission" date="2020-05" db="EMBL/GenBank/DDBJ databases">
        <authorList>
            <person name="Chiriac C."/>
            <person name="Salcher M."/>
            <person name="Ghai R."/>
            <person name="Kavagutti S V."/>
        </authorList>
    </citation>
    <scope>NUCLEOTIDE SEQUENCE</scope>
</reference>
<keyword evidence="1" id="KW-1133">Transmembrane helix</keyword>
<protein>
    <submittedName>
        <fullName evidence="2">Unannotated protein</fullName>
    </submittedName>
</protein>
<gene>
    <name evidence="2" type="ORF">UFOPK3574_00858</name>
</gene>
<evidence type="ECO:0000313" key="2">
    <source>
        <dbReference type="EMBL" id="CAB4340202.1"/>
    </source>
</evidence>
<dbReference type="AlphaFoldDB" id="A0A6J5ZG55"/>
<dbReference type="Pfam" id="PF14155">
    <property type="entry name" value="DUF4307"/>
    <property type="match status" value="1"/>
</dbReference>
<proteinExistence type="predicted"/>
<dbReference type="EMBL" id="CAESAF010000101">
    <property type="protein sequence ID" value="CAB4340202.1"/>
    <property type="molecule type" value="Genomic_DNA"/>
</dbReference>
<evidence type="ECO:0000256" key="1">
    <source>
        <dbReference type="SAM" id="Phobius"/>
    </source>
</evidence>